<keyword evidence="3" id="KW-1185">Reference proteome</keyword>
<dbReference type="Proteomes" id="UP001205890">
    <property type="component" value="Unassembled WGS sequence"/>
</dbReference>
<organism evidence="2 3">
    <name type="scientific">Alsobacter ponti</name>
    <dbReference type="NCBI Taxonomy" id="2962936"/>
    <lineage>
        <taxon>Bacteria</taxon>
        <taxon>Pseudomonadati</taxon>
        <taxon>Pseudomonadota</taxon>
        <taxon>Alphaproteobacteria</taxon>
        <taxon>Hyphomicrobiales</taxon>
        <taxon>Alsobacteraceae</taxon>
        <taxon>Alsobacter</taxon>
    </lineage>
</organism>
<reference evidence="2 3" key="1">
    <citation type="submission" date="2022-07" db="EMBL/GenBank/DDBJ databases">
        <authorList>
            <person name="Li W.-J."/>
            <person name="Deng Q.-Q."/>
        </authorList>
    </citation>
    <scope>NUCLEOTIDE SEQUENCE [LARGE SCALE GENOMIC DNA]</scope>
    <source>
        <strain evidence="2 3">SYSU M60028</strain>
    </source>
</reference>
<feature type="domain" description="Amidohydrolase-related" evidence="1">
    <location>
        <begin position="54"/>
        <end position="344"/>
    </location>
</feature>
<protein>
    <submittedName>
        <fullName evidence="2">Amidohydrolase/deacetylase family metallohydrolase</fullName>
    </submittedName>
</protein>
<dbReference type="RefSeq" id="WP_254737732.1">
    <property type="nucleotide sequence ID" value="NZ_JANCLU010000001.1"/>
</dbReference>
<sequence length="382" mass="40174">MTNDLILRGGHVVDPSQKLDGVMDVAFSGGKVAAVGRDLRTHEGATVVDAGGCIVTPGLIDLHTHVYDGGTSLGVDAMRLFREGAVTTLVDTGSAGPGNFKGFREHVIERAPVRIIAYLNISFAGIYGFSKRVMVGESGDMRLMAPIDTVEVARANRDVIAGVKVRVGRNASGFSGLAPLDIARQAAEEIGMPMMVHIDEPPPMLPDVLARLRKGDILTHCFRPFPNCAAGPDGKVLDCVLDARARGVIFDIGHGMGSFSFAVARTMLANGFKPDCISSDVHALCIEGPAFDLLTTMSKFLCLGMPLAEVVEAATLAPARALGREELGTFAPGSPGDASLLKLDSGRFDYVDSVGERLVGEQRLSAAGVVFGGVHHAAGRAR</sequence>
<evidence type="ECO:0000313" key="2">
    <source>
        <dbReference type="EMBL" id="MCP8937109.1"/>
    </source>
</evidence>
<dbReference type="NCBIfam" id="NF006689">
    <property type="entry name" value="PRK09237.1"/>
    <property type="match status" value="1"/>
</dbReference>
<dbReference type="SUPFAM" id="SSF51338">
    <property type="entry name" value="Composite domain of metallo-dependent hydrolases"/>
    <property type="match status" value="1"/>
</dbReference>
<dbReference type="SUPFAM" id="SSF51556">
    <property type="entry name" value="Metallo-dependent hydrolases"/>
    <property type="match status" value="1"/>
</dbReference>
<comment type="caution">
    <text evidence="2">The sequence shown here is derived from an EMBL/GenBank/DDBJ whole genome shotgun (WGS) entry which is preliminary data.</text>
</comment>
<dbReference type="PIRSF" id="PIRSF039004">
    <property type="entry name" value="ADE_EF_0837"/>
    <property type="match status" value="1"/>
</dbReference>
<name>A0ABT1L6R7_9HYPH</name>
<dbReference type="PANTHER" id="PTHR42717:SF1">
    <property type="entry name" value="IMIDAZOLONEPROPIONASE AND RELATED AMIDOHYDROLASES"/>
    <property type="match status" value="1"/>
</dbReference>
<evidence type="ECO:0000313" key="3">
    <source>
        <dbReference type="Proteomes" id="UP001205890"/>
    </source>
</evidence>
<dbReference type="EMBL" id="JANCLU010000001">
    <property type="protein sequence ID" value="MCP8937109.1"/>
    <property type="molecule type" value="Genomic_DNA"/>
</dbReference>
<proteinExistence type="predicted"/>
<dbReference type="Pfam" id="PF01979">
    <property type="entry name" value="Amidohydro_1"/>
    <property type="match status" value="1"/>
</dbReference>
<dbReference type="PANTHER" id="PTHR42717">
    <property type="entry name" value="DIHYDROOROTASE-RELATED"/>
    <property type="match status" value="1"/>
</dbReference>
<dbReference type="InterPro" id="IPR020043">
    <property type="entry name" value="Deacetylase_Atu3266-like"/>
</dbReference>
<accession>A0ABT1L6R7</accession>
<dbReference type="Gene3D" id="2.30.40.10">
    <property type="entry name" value="Urease, subunit C, domain 1"/>
    <property type="match status" value="1"/>
</dbReference>
<dbReference type="InterPro" id="IPR032466">
    <property type="entry name" value="Metal_Hydrolase"/>
</dbReference>
<dbReference type="InterPro" id="IPR006680">
    <property type="entry name" value="Amidohydro-rel"/>
</dbReference>
<evidence type="ECO:0000259" key="1">
    <source>
        <dbReference type="Pfam" id="PF01979"/>
    </source>
</evidence>
<dbReference type="InterPro" id="IPR011059">
    <property type="entry name" value="Metal-dep_hydrolase_composite"/>
</dbReference>
<gene>
    <name evidence="2" type="ORF">NK718_01130</name>
</gene>
<dbReference type="Gene3D" id="3.20.20.140">
    <property type="entry name" value="Metal-dependent hydrolases"/>
    <property type="match status" value="1"/>
</dbReference>